<comment type="caution">
    <text evidence="2">The sequence shown here is derived from an EMBL/GenBank/DDBJ whole genome shotgun (WGS) entry which is preliminary data.</text>
</comment>
<evidence type="ECO:0000313" key="2">
    <source>
        <dbReference type="EMBL" id="KAK6497748.1"/>
    </source>
</evidence>
<feature type="coiled-coil region" evidence="1">
    <location>
        <begin position="1062"/>
        <end position="1089"/>
    </location>
</feature>
<dbReference type="Proteomes" id="UP001370758">
    <property type="component" value="Unassembled WGS sequence"/>
</dbReference>
<evidence type="ECO:0000256" key="1">
    <source>
        <dbReference type="SAM" id="Coils"/>
    </source>
</evidence>
<reference evidence="2 3" key="1">
    <citation type="submission" date="2023-08" db="EMBL/GenBank/DDBJ databases">
        <authorList>
            <person name="Palmer J.M."/>
        </authorList>
    </citation>
    <scope>NUCLEOTIDE SEQUENCE [LARGE SCALE GENOMIC DNA]</scope>
    <source>
        <strain evidence="2 3">TWF481</strain>
    </source>
</reference>
<protein>
    <submittedName>
        <fullName evidence="2">Uncharacterized protein</fullName>
    </submittedName>
</protein>
<accession>A0AAV9VY55</accession>
<dbReference type="EMBL" id="JAVHJL010000009">
    <property type="protein sequence ID" value="KAK6497748.1"/>
    <property type="molecule type" value="Genomic_DNA"/>
</dbReference>
<feature type="coiled-coil region" evidence="1">
    <location>
        <begin position="1145"/>
        <end position="1182"/>
    </location>
</feature>
<keyword evidence="1" id="KW-0175">Coiled coil</keyword>
<evidence type="ECO:0000313" key="3">
    <source>
        <dbReference type="Proteomes" id="UP001370758"/>
    </source>
</evidence>
<sequence length="1441" mass="155187">MAEVEVIISAPDPVVLDATPNEKTAIFLTPAISALLANSTEPPVTLITESTAAPVVTAQSVPPDQLPATNVLNEIASHAEDEEELILDFNGTEISDIALVYLDEDGKEAFVPVEKIPEFLAGEALPSGFVLSGKLKKLYGIIPGTRLYINYGTAVSHITWVEQYVKVADSVSLGKLIPSLKENEDLNAIQLENVQLSYVSGMTLTTTPGTWLDTDVVFSGPLQPISDVLRDVFGQTRPALHMRALVSGSPSWNKVPKPPGLNVWGMLENISVKIGSLEVVTLGVQITANKELVFLPKMKDTWKFGWGFMGTALMHLPGSVTPLEMSLLVRQSRGFISLDLDVVGDLPWEDALGIRGFDIQNVQMHAQIPTTNPNMKNVSFGITAIMNFGDIDFYISGTHGPGETRLTAWLKGLTLADLIRAVENLFEVDLEEPDFDLEFRDLQFQLSSLTGIVLAGTVVIDGYTSTSARIAISKAGISIFGAITNVHIGEVTLTQAAINITIPLSASKSASPNAVVRPLPASFSISGNVKFGDLEISAGLFFSKSTPSSTPAPGAANTSDKAWIIYGEFKDKNGLKASKLMPALEGSFLNFSLRNIAFMASSGNAIAPPGFLNSYNYAVTKGVQLLAAFDSIDEIDSLTRSRNPALTLKAYYTNGLIGLDIIMPNENAVMVMKNSNLRPTPFTLGIKVTDNGPALALKSGFDLIVPNQVDPLRFAFGLNADMIGANGYGEMLGYWKNPLGISDQLEVGDLALQMGIIYAVFFSTGTPSSLAITGGIKVGRTQASVALAISENPGELLVSGSVKNLAITDIVDFARKVTKLNIPEPDSDFLTFEEMSMYMSSGVTIGTRYFPPGFSASGSILAFGKRASMACTMGGAGVAIKGALDAFELGPLSVRGRRGQNLVLDIEMTATTHKVFFDGEAKLGPLLAALYLNALQQGKGEMILEFDAEMAFTDLFKMTAKGKARNKIKGDAAKKGLGGVEFDVEARMQQDIVNYVMAQVNAQFMAAQYAATQSFDEARASLDRAEKAFAEGVRVAEGELAKAQKAWQAKSDSVNKAFNDAKTTQTNRVNQLKEDVRKAKGEYDAAVDRATRKLEQTQITAASEIGKARGTLEKTKSDVDRDISSKQQILINAEQDMDRRFGNAAKDIEKAQNDVNNKLRELNDVQRRMSDKQRQIDKANVLNKIKLGFEMTPIAAEYGVKKAAFETANGVLSAAKAIVQGPGYKLAEGTMFAARGTLEAAKITGKAAIDGASSTLQGVIIAQNGLIDSAQQGLQFTKTAGNELKLWKIAEEVLDRYLKESNDLLSGLQRGVDGLMQTAEYIAFTAASKALQVAKENIGDMDILRKGVDAVEKGSKTGLRIAQWVTKALGNLFDIETIIMTAQLGALHKDGRFTARIIGDVANKRVDFTTDFTLGDAKKFVEGIFKKLWNEIEQGILSIDL</sequence>
<gene>
    <name evidence="2" type="ORF">TWF481_012150</name>
</gene>
<name>A0AAV9VY55_9PEZI</name>
<keyword evidence="3" id="KW-1185">Reference proteome</keyword>
<proteinExistence type="predicted"/>
<organism evidence="2 3">
    <name type="scientific">Arthrobotrys musiformis</name>
    <dbReference type="NCBI Taxonomy" id="47236"/>
    <lineage>
        <taxon>Eukaryota</taxon>
        <taxon>Fungi</taxon>
        <taxon>Dikarya</taxon>
        <taxon>Ascomycota</taxon>
        <taxon>Pezizomycotina</taxon>
        <taxon>Orbiliomycetes</taxon>
        <taxon>Orbiliales</taxon>
        <taxon>Orbiliaceae</taxon>
        <taxon>Arthrobotrys</taxon>
    </lineage>
</organism>